<keyword evidence="5" id="KW-1185">Reference proteome</keyword>
<evidence type="ECO:0000313" key="4">
    <source>
        <dbReference type="EMBL" id="QBE67343.1"/>
    </source>
</evidence>
<feature type="transmembrane region" description="Helical" evidence="2">
    <location>
        <begin position="290"/>
        <end position="309"/>
    </location>
</feature>
<dbReference type="InterPro" id="IPR050697">
    <property type="entry name" value="Adenylyl/Guanylyl_Cyclase_3/4"/>
</dbReference>
<reference evidence="4 5" key="1">
    <citation type="submission" date="2019-02" db="EMBL/GenBank/DDBJ databases">
        <title>Draft Genome Sequences of Six Type Strains of the Genus Massilia.</title>
        <authorList>
            <person name="Miess H."/>
            <person name="Frediansyhah A."/>
            <person name="Gross H."/>
        </authorList>
    </citation>
    <scope>NUCLEOTIDE SEQUENCE [LARGE SCALE GENOMIC DNA]</scope>
    <source>
        <strain evidence="4 5">DSM 17473</strain>
    </source>
</reference>
<dbReference type="Proteomes" id="UP000290637">
    <property type="component" value="Chromosome"/>
</dbReference>
<feature type="transmembrane region" description="Helical" evidence="2">
    <location>
        <begin position="316"/>
        <end position="338"/>
    </location>
</feature>
<accession>A0A4V0Z4L3</accession>
<dbReference type="GO" id="GO:0009190">
    <property type="term" value="P:cyclic nucleotide biosynthetic process"/>
    <property type="evidence" value="ECO:0007669"/>
    <property type="project" value="InterPro"/>
</dbReference>
<proteinExistence type="predicted"/>
<sequence length="601" mass="64478">MLSHGVTASVPYTGSYFGNEWLRDLFLQARKSDAPEQRILVVDIDESSTGALGPWPWPRSRIADLVETLLSHYGVRGVALDIVLPNPADADGDRRLALLSEHGPLVLAQAFDFQQGRPQMLREGQPGGATGRYGARGVPATGFIASHAALSRHGKVGNIGFVPDADGVLRRVPLLTRFEGLTFPALGLALVDCCGTGNHAPLALGRADSARVPYRRDWNAYTVATAAEILAQAYAADAFRDRLVIVGSSSLGQGDRVATPLGSSRPGLGVQAEVLSMLLDMQAGETPRPWPGSLIACLFALAATLLALIGLPRLSALASVALLGGLGVTWLGMAWALSPHDPDFVTTGPLGTLLVLLALAVPYQWQQSQYRARHLLNTLRQYVAPEVVAELLQRDEDDPLKPQAFDVTTLIADMEGYTGHVESLPVEEAARLTRDFLECLTMPVIGHQGTLDKYTGDGLVAFWGAPLPVARHADLALDAARQIVERVGELSRLREQAGHAPLRVRIGIESGIAVAGDFGTVFRSIYTAVGDSVNTASRLEQAARDFPHDVIVGAGTVERARRHRFISLGERILRGKEKPTTLYSLAPENDMPLPSARNATS</sequence>
<dbReference type="CDD" id="cd07302">
    <property type="entry name" value="CHD"/>
    <property type="match status" value="1"/>
</dbReference>
<evidence type="ECO:0000259" key="3">
    <source>
        <dbReference type="PROSITE" id="PS50125"/>
    </source>
</evidence>
<protein>
    <submittedName>
        <fullName evidence="4">Adenylate/guanylate cyclase domain-containing protein</fullName>
    </submittedName>
</protein>
<dbReference type="Gene3D" id="3.30.70.1230">
    <property type="entry name" value="Nucleotide cyclase"/>
    <property type="match status" value="1"/>
</dbReference>
<organism evidence="4 5">
    <name type="scientific">Pseudoduganella lutea</name>
    <dbReference type="NCBI Taxonomy" id="321985"/>
    <lineage>
        <taxon>Bacteria</taxon>
        <taxon>Pseudomonadati</taxon>
        <taxon>Pseudomonadota</taxon>
        <taxon>Betaproteobacteria</taxon>
        <taxon>Burkholderiales</taxon>
        <taxon>Oxalobacteraceae</taxon>
        <taxon>Telluria group</taxon>
        <taxon>Pseudoduganella</taxon>
    </lineage>
</organism>
<dbReference type="AlphaFoldDB" id="A0A4V0Z4L3"/>
<feature type="region of interest" description="Disordered" evidence="1">
    <location>
        <begin position="579"/>
        <end position="601"/>
    </location>
</feature>
<gene>
    <name evidence="4" type="ORF">EWM63_17795</name>
</gene>
<evidence type="ECO:0000256" key="1">
    <source>
        <dbReference type="SAM" id="MobiDB-lite"/>
    </source>
</evidence>
<dbReference type="Pfam" id="PF05226">
    <property type="entry name" value="CHASE2"/>
    <property type="match status" value="1"/>
</dbReference>
<dbReference type="GO" id="GO:0004016">
    <property type="term" value="F:adenylate cyclase activity"/>
    <property type="evidence" value="ECO:0007669"/>
    <property type="project" value="UniProtKB-ARBA"/>
</dbReference>
<dbReference type="GO" id="GO:0035556">
    <property type="term" value="P:intracellular signal transduction"/>
    <property type="evidence" value="ECO:0007669"/>
    <property type="project" value="InterPro"/>
</dbReference>
<feature type="transmembrane region" description="Helical" evidence="2">
    <location>
        <begin position="344"/>
        <end position="363"/>
    </location>
</feature>
<keyword evidence="2" id="KW-0472">Membrane</keyword>
<name>A0A4V0Z4L3_9BURK</name>
<dbReference type="KEGG" id="plue:EWM63_17795"/>
<dbReference type="SMART" id="SM00044">
    <property type="entry name" value="CYCc"/>
    <property type="match status" value="1"/>
</dbReference>
<dbReference type="Pfam" id="PF00211">
    <property type="entry name" value="Guanylate_cyc"/>
    <property type="match status" value="1"/>
</dbReference>
<dbReference type="OrthoDB" id="9802500at2"/>
<dbReference type="SUPFAM" id="SSF55073">
    <property type="entry name" value="Nucleotide cyclase"/>
    <property type="match status" value="1"/>
</dbReference>
<dbReference type="InterPro" id="IPR029787">
    <property type="entry name" value="Nucleotide_cyclase"/>
</dbReference>
<dbReference type="PANTHER" id="PTHR43081:SF1">
    <property type="entry name" value="ADENYLATE CYCLASE, TERMINAL-DIFFERENTIATION SPECIFIC"/>
    <property type="match status" value="1"/>
</dbReference>
<dbReference type="PROSITE" id="PS50125">
    <property type="entry name" value="GUANYLATE_CYCLASE_2"/>
    <property type="match status" value="1"/>
</dbReference>
<dbReference type="SMART" id="SM01080">
    <property type="entry name" value="CHASE2"/>
    <property type="match status" value="1"/>
</dbReference>
<feature type="domain" description="Guanylate cyclase" evidence="3">
    <location>
        <begin position="408"/>
        <end position="540"/>
    </location>
</feature>
<keyword evidence="2" id="KW-0812">Transmembrane</keyword>
<dbReference type="InterPro" id="IPR007890">
    <property type="entry name" value="CHASE2"/>
</dbReference>
<keyword evidence="2" id="KW-1133">Transmembrane helix</keyword>
<dbReference type="EMBL" id="CP035913">
    <property type="protein sequence ID" value="QBE67343.1"/>
    <property type="molecule type" value="Genomic_DNA"/>
</dbReference>
<dbReference type="InterPro" id="IPR001054">
    <property type="entry name" value="A/G_cyclase"/>
</dbReference>
<evidence type="ECO:0000313" key="5">
    <source>
        <dbReference type="Proteomes" id="UP000290637"/>
    </source>
</evidence>
<dbReference type="PANTHER" id="PTHR43081">
    <property type="entry name" value="ADENYLATE CYCLASE, TERMINAL-DIFFERENTIATION SPECIFIC-RELATED"/>
    <property type="match status" value="1"/>
</dbReference>
<evidence type="ECO:0000256" key="2">
    <source>
        <dbReference type="SAM" id="Phobius"/>
    </source>
</evidence>